<dbReference type="PANTHER" id="PTHR46312">
    <property type="entry name" value="NACHT DOMAIN-CONTAINING PROTEIN"/>
    <property type="match status" value="1"/>
</dbReference>
<reference evidence="4" key="1">
    <citation type="submission" date="2025-08" db="UniProtKB">
        <authorList>
            <consortium name="RefSeq"/>
        </authorList>
    </citation>
    <scope>IDENTIFICATION</scope>
    <source>
        <tissue evidence="4">Whole organism</tissue>
    </source>
</reference>
<dbReference type="InterPro" id="IPR027417">
    <property type="entry name" value="P-loop_NTPase"/>
</dbReference>
<feature type="domain" description="NACHT" evidence="2">
    <location>
        <begin position="103"/>
        <end position="225"/>
    </location>
</feature>
<dbReference type="Gene3D" id="3.40.50.300">
    <property type="entry name" value="P-loop containing nucleotide triphosphate hydrolases"/>
    <property type="match status" value="1"/>
</dbReference>
<dbReference type="Proteomes" id="UP000694843">
    <property type="component" value="Unplaced"/>
</dbReference>
<feature type="region of interest" description="Disordered" evidence="1">
    <location>
        <begin position="1052"/>
        <end position="1072"/>
    </location>
</feature>
<dbReference type="OrthoDB" id="5985050at2759"/>
<accession>A0A979FQP9</accession>
<keyword evidence="3" id="KW-1185">Reference proteome</keyword>
<evidence type="ECO:0000256" key="1">
    <source>
        <dbReference type="SAM" id="MobiDB-lite"/>
    </source>
</evidence>
<dbReference type="KEGG" id="hazt:108680624"/>
<dbReference type="PROSITE" id="PS50837">
    <property type="entry name" value="NACHT"/>
    <property type="match status" value="1"/>
</dbReference>
<feature type="compositionally biased region" description="Polar residues" evidence="1">
    <location>
        <begin position="1058"/>
        <end position="1072"/>
    </location>
</feature>
<evidence type="ECO:0000313" key="4">
    <source>
        <dbReference type="RefSeq" id="XP_047738806.1"/>
    </source>
</evidence>
<gene>
    <name evidence="4" type="primary">LOC108680624</name>
</gene>
<dbReference type="SUPFAM" id="SSF52540">
    <property type="entry name" value="P-loop containing nucleoside triphosphate hydrolases"/>
    <property type="match status" value="1"/>
</dbReference>
<feature type="region of interest" description="Disordered" evidence="1">
    <location>
        <begin position="743"/>
        <end position="762"/>
    </location>
</feature>
<proteinExistence type="predicted"/>
<evidence type="ECO:0000259" key="2">
    <source>
        <dbReference type="PROSITE" id="PS50837"/>
    </source>
</evidence>
<evidence type="ECO:0000313" key="3">
    <source>
        <dbReference type="Proteomes" id="UP000694843"/>
    </source>
</evidence>
<dbReference type="GeneID" id="108680624"/>
<name>A0A979FQP9_HYAAZ</name>
<dbReference type="PANTHER" id="PTHR46312:SF2">
    <property type="entry name" value="NUCLEOTIDE-BINDING OLIGOMERIZATION DOMAIN-CONTAINING PROTEIN 2-LIKE"/>
    <property type="match status" value="1"/>
</dbReference>
<sequence>MIEEASVFYALTSSVIKSMKRKVHKVITFALSSRSSELHYHIYGVVTEGKAIAKLRFKNFNKEDLPFEFGRVKRTEMFHPPVVIHHDLRKLPFKTFLKIINQNDVLLSGPAGAGKTTLLQNIALQFVESQTNAANISEQFEILIYIECRDRNKSNLYQIIGDQFAKLCEKISETNVLNALAHLRVLFLVDGFDEANKESEGVLRDLLKRTWHPKSRILITTLPQAVEELKKFIAEEGGKRFSALDEYKIAPLSDLKSQMRFIGRYVQKLTNDPVSAFAMQETFSELDPLLRVKFTEPIVLLYYCFIFKKSPENIKRWKTFIDVSRDMLQLQKNSLVAKLNVFDNKDLLIDDLFVGIGKFALQFLNCNKTTFTDEEISQLKRQCQKKVMSQEADKDICDVFLSSALKMKTSLSNSSYTTFSFAHKSLQERSAALYVTERLRNTDEPLLKVLKGEGPANPRNVEVEVLMHVIEDLSSSSPKDFKIRWPELRDAITDAGVISSSDWQNLVLRNPDVTELAKRAAKITIAETEAWNVLSDRDVIAVSRMLPHEQPRLINIKISFSQLSAARSSWQDLTRLYGGKLELELLESFDRSQCSTICCDELLRCLHGSRCQLTSLKSSISSAASVAAVASVSSAALTELDLSITAPVNLDALQGKYLVLTQSPPHQREQDACKADTSEVLASGVRLPAQSPPHQGEQDACKADTSEVLASGVRLPAQYPPHQGEQDACKADTSEVMASGVRLPAQSPPHQGGQDACKTETSEVMASGVRLPAQSPPHQGEQDACKTDTSEVMASGVRLPAQSPLHQGGQDACKTETSEVMASGVRLPAQSPPHQGEQDACKTETSEVMASGVRLPAHPLPHLLLLDVQPGSCEVIARIIRTIAPVGKRLGSISLPNCWLKEDELVQLLLQLHRDGIRSADSGQTRYSNNSICHVMLHVTDDVPTLLAPVVWKALPSTVPKAWEALPSTEPKAWETLPSTEPKAWKPSPYTEPKTWKLYPCFEPMASKVSPFTGVGTRGFPRRKERQRAFGCAPKVCSSPDELHKRLRPQHRGVQIFPESSSSLVTKSADGQSSPVSQDLKFEFLPCHDELQPEVNTSAPTYHLPVHQSVRIEDIFGADQPQSYTGSSKIKDIFDDYQPPSYNASGQIKDKDQTPTYSKLRGTKPLLCYSDNSQAQSYTGDRETKWPVTKRGGQTLDPTVPLIYGPQSGQPALKNIAPCAAMKHKEEKETVWVIRTNHDLNAFYSMLPRTEEATVKVMASPNVLKTCQWEQLVQHHAGAMYLHLLDLDSDFQPCDSHLLPFLRSRFGSDCKETQEDEPHSGLLIAAPKATHRSSLPHTRKYVYRHCFFPSSI</sequence>
<organism evidence="3 4">
    <name type="scientific">Hyalella azteca</name>
    <name type="common">Amphipod</name>
    <dbReference type="NCBI Taxonomy" id="294128"/>
    <lineage>
        <taxon>Eukaryota</taxon>
        <taxon>Metazoa</taxon>
        <taxon>Ecdysozoa</taxon>
        <taxon>Arthropoda</taxon>
        <taxon>Crustacea</taxon>
        <taxon>Multicrustacea</taxon>
        <taxon>Malacostraca</taxon>
        <taxon>Eumalacostraca</taxon>
        <taxon>Peracarida</taxon>
        <taxon>Amphipoda</taxon>
        <taxon>Senticaudata</taxon>
        <taxon>Talitrida</taxon>
        <taxon>Talitroidea</taxon>
        <taxon>Hyalellidae</taxon>
        <taxon>Hyalella</taxon>
    </lineage>
</organism>
<protein>
    <submittedName>
        <fullName evidence="4">Uncharacterized protein LOC108680624</fullName>
    </submittedName>
</protein>
<dbReference type="Pfam" id="PF05729">
    <property type="entry name" value="NACHT"/>
    <property type="match status" value="1"/>
</dbReference>
<dbReference type="RefSeq" id="XP_047738806.1">
    <property type="nucleotide sequence ID" value="XM_047882850.1"/>
</dbReference>
<dbReference type="CDD" id="cd00009">
    <property type="entry name" value="AAA"/>
    <property type="match status" value="1"/>
</dbReference>
<dbReference type="InterPro" id="IPR007111">
    <property type="entry name" value="NACHT_NTPase"/>
</dbReference>